<dbReference type="RefSeq" id="WP_078707197.1">
    <property type="nucleotide sequence ID" value="NZ_FUXL01000003.1"/>
</dbReference>
<dbReference type="InterPro" id="IPR050228">
    <property type="entry name" value="Carboxylesterase_BioH"/>
</dbReference>
<dbReference type="AlphaFoldDB" id="A0A1T4NM82"/>
<organism evidence="2 3">
    <name type="scientific">Consotaella salsifontis</name>
    <dbReference type="NCBI Taxonomy" id="1365950"/>
    <lineage>
        <taxon>Bacteria</taxon>
        <taxon>Pseudomonadati</taxon>
        <taxon>Pseudomonadota</taxon>
        <taxon>Alphaproteobacteria</taxon>
        <taxon>Hyphomicrobiales</taxon>
        <taxon>Aurantimonadaceae</taxon>
        <taxon>Consotaella</taxon>
    </lineage>
</organism>
<dbReference type="STRING" id="1365950.SAMN05428963_10374"/>
<dbReference type="Proteomes" id="UP000190135">
    <property type="component" value="Unassembled WGS sequence"/>
</dbReference>
<dbReference type="PANTHER" id="PTHR43194:SF2">
    <property type="entry name" value="PEROXISOMAL MEMBRANE PROTEIN LPX1"/>
    <property type="match status" value="1"/>
</dbReference>
<accession>A0A1T4NM82</accession>
<dbReference type="SUPFAM" id="SSF53474">
    <property type="entry name" value="alpha/beta-Hydrolases"/>
    <property type="match status" value="1"/>
</dbReference>
<dbReference type="Pfam" id="PF12697">
    <property type="entry name" value="Abhydrolase_6"/>
    <property type="match status" value="1"/>
</dbReference>
<gene>
    <name evidence="2" type="ORF">SAMN05428963_10374</name>
</gene>
<protein>
    <submittedName>
        <fullName evidence="2">Pimeloyl-ACP methyl ester carboxylesterase</fullName>
    </submittedName>
</protein>
<evidence type="ECO:0000313" key="3">
    <source>
        <dbReference type="Proteomes" id="UP000190135"/>
    </source>
</evidence>
<name>A0A1T4NM82_9HYPH</name>
<sequence>MSKSLSALARENEMDIQEFGEGRQLLLLHGGGGRGTLEPFARSLADRFQVFLPTHPGFDGTARRDTIASARDLACAYVDLVAAADMRGLLVAGFSMGGWIAAEMAALHSARLAGLILVDAVGLSVPGETILDVFTTPPSDLPSYSYHRPERFRIDPASLGPERRAAIQANLSALAAYDTSPTMQDESLVDRLRGVDIPALVLWGASDRVATPTYGGHLLMRCREDASR</sequence>
<dbReference type="PANTHER" id="PTHR43194">
    <property type="entry name" value="HYDROLASE ALPHA/BETA FOLD FAMILY"/>
    <property type="match status" value="1"/>
</dbReference>
<proteinExistence type="predicted"/>
<dbReference type="PRINTS" id="PR00111">
    <property type="entry name" value="ABHYDROLASE"/>
</dbReference>
<dbReference type="InterPro" id="IPR000073">
    <property type="entry name" value="AB_hydrolase_1"/>
</dbReference>
<dbReference type="OrthoDB" id="9812774at2"/>
<evidence type="ECO:0000313" key="2">
    <source>
        <dbReference type="EMBL" id="SJZ79858.1"/>
    </source>
</evidence>
<dbReference type="EMBL" id="FUXL01000003">
    <property type="protein sequence ID" value="SJZ79858.1"/>
    <property type="molecule type" value="Genomic_DNA"/>
</dbReference>
<evidence type="ECO:0000259" key="1">
    <source>
        <dbReference type="Pfam" id="PF12697"/>
    </source>
</evidence>
<dbReference type="InterPro" id="IPR029058">
    <property type="entry name" value="AB_hydrolase_fold"/>
</dbReference>
<dbReference type="Gene3D" id="3.40.50.1820">
    <property type="entry name" value="alpha/beta hydrolase"/>
    <property type="match status" value="1"/>
</dbReference>
<feature type="domain" description="AB hydrolase-1" evidence="1">
    <location>
        <begin position="25"/>
        <end position="219"/>
    </location>
</feature>
<reference evidence="2 3" key="1">
    <citation type="submission" date="2017-02" db="EMBL/GenBank/DDBJ databases">
        <authorList>
            <person name="Peterson S.W."/>
        </authorList>
    </citation>
    <scope>NUCLEOTIDE SEQUENCE [LARGE SCALE GENOMIC DNA]</scope>
    <source>
        <strain evidence="2 3">USBA 369</strain>
    </source>
</reference>
<keyword evidence="3" id="KW-1185">Reference proteome</keyword>